<dbReference type="PANTHER" id="PTHR30160:SF15">
    <property type="entry name" value="GLYCOSYLTRANSFERASE HI_0523-RELATED"/>
    <property type="match status" value="1"/>
</dbReference>
<reference evidence="3 4" key="1">
    <citation type="submission" date="2018-10" db="EMBL/GenBank/DDBJ databases">
        <title>Genomic Encyclopedia of Archaeal and Bacterial Type Strains, Phase II (KMG-II): from individual species to whole genera.</title>
        <authorList>
            <person name="Goeker M."/>
        </authorList>
    </citation>
    <scope>NUCLEOTIDE SEQUENCE [LARGE SCALE GENOMIC DNA]</scope>
    <source>
        <strain evidence="3 4">DSM 18602</strain>
    </source>
</reference>
<dbReference type="InterPro" id="IPR002201">
    <property type="entry name" value="Glyco_trans_9"/>
</dbReference>
<dbReference type="EMBL" id="RBKU01000001">
    <property type="protein sequence ID" value="RKR85668.1"/>
    <property type="molecule type" value="Genomic_DNA"/>
</dbReference>
<dbReference type="PANTHER" id="PTHR30160">
    <property type="entry name" value="TETRAACYLDISACCHARIDE 4'-KINASE-RELATED"/>
    <property type="match status" value="1"/>
</dbReference>
<accession>A0A495JB02</accession>
<dbReference type="OrthoDB" id="9797795at2"/>
<name>A0A495JB02_9SPHI</name>
<comment type="caution">
    <text evidence="3">The sequence shown here is derived from an EMBL/GenBank/DDBJ whole genome shotgun (WGS) entry which is preliminary data.</text>
</comment>
<evidence type="ECO:0000313" key="4">
    <source>
        <dbReference type="Proteomes" id="UP000268007"/>
    </source>
</evidence>
<dbReference type="RefSeq" id="WP_121201703.1">
    <property type="nucleotide sequence ID" value="NZ_RBKU01000001.1"/>
</dbReference>
<dbReference type="GO" id="GO:0008713">
    <property type="term" value="F:ADP-heptose-lipopolysaccharide heptosyltransferase activity"/>
    <property type="evidence" value="ECO:0007669"/>
    <property type="project" value="TreeGrafter"/>
</dbReference>
<sequence>MTNLNNQHILISRVDAIGDVVLTLPLCGYLKSIYPDVKISFLGRTYTGPIIKCCGAVDHFINYDDLKAFPEQEQILALKAESIDTIIHVYPQKKIAILAKKAGIKNRIGTTNRTFHWLTCNKLVRLSRKNSDLHEAQLNIGLLKPLGIKSVPQVSQLVGFYHFRQQVVLPQQFARLLASDKFNIILHPKSNGSGREWGLNRFAELIALLPADQFNIFISGSDKEKELLKDWLPTLPAHINDITGKLTLHQFIAFIAEADGLIAASTGPLHIAAMSGTHALGLYPTTRPMHAGRWGPIGKQAEFVNSGTDELHSISAGIVYDRVKAWL</sequence>
<proteinExistence type="predicted"/>
<protein>
    <submittedName>
        <fullName evidence="3">ADP-heptose:LPS heptosyltransferase</fullName>
    </submittedName>
</protein>
<evidence type="ECO:0000313" key="3">
    <source>
        <dbReference type="EMBL" id="RKR85668.1"/>
    </source>
</evidence>
<keyword evidence="4" id="KW-1185">Reference proteome</keyword>
<dbReference type="CDD" id="cd03789">
    <property type="entry name" value="GT9_LPS_heptosyltransferase"/>
    <property type="match status" value="1"/>
</dbReference>
<dbReference type="Pfam" id="PF01075">
    <property type="entry name" value="Glyco_transf_9"/>
    <property type="match status" value="1"/>
</dbReference>
<evidence type="ECO:0000256" key="1">
    <source>
        <dbReference type="ARBA" id="ARBA00022676"/>
    </source>
</evidence>
<keyword evidence="1" id="KW-0328">Glycosyltransferase</keyword>
<organism evidence="3 4">
    <name type="scientific">Mucilaginibacter gracilis</name>
    <dbReference type="NCBI Taxonomy" id="423350"/>
    <lineage>
        <taxon>Bacteria</taxon>
        <taxon>Pseudomonadati</taxon>
        <taxon>Bacteroidota</taxon>
        <taxon>Sphingobacteriia</taxon>
        <taxon>Sphingobacteriales</taxon>
        <taxon>Sphingobacteriaceae</taxon>
        <taxon>Mucilaginibacter</taxon>
    </lineage>
</organism>
<dbReference type="Gene3D" id="3.40.50.2000">
    <property type="entry name" value="Glycogen Phosphorylase B"/>
    <property type="match status" value="2"/>
</dbReference>
<dbReference type="Proteomes" id="UP000268007">
    <property type="component" value="Unassembled WGS sequence"/>
</dbReference>
<dbReference type="AlphaFoldDB" id="A0A495JB02"/>
<dbReference type="GO" id="GO:0009244">
    <property type="term" value="P:lipopolysaccharide core region biosynthetic process"/>
    <property type="evidence" value="ECO:0007669"/>
    <property type="project" value="TreeGrafter"/>
</dbReference>
<keyword evidence="2 3" id="KW-0808">Transferase</keyword>
<gene>
    <name evidence="3" type="ORF">BDD43_5939</name>
</gene>
<dbReference type="InterPro" id="IPR051199">
    <property type="entry name" value="LPS_LOS_Heptosyltrfase"/>
</dbReference>
<evidence type="ECO:0000256" key="2">
    <source>
        <dbReference type="ARBA" id="ARBA00022679"/>
    </source>
</evidence>
<dbReference type="GO" id="GO:0005829">
    <property type="term" value="C:cytosol"/>
    <property type="evidence" value="ECO:0007669"/>
    <property type="project" value="TreeGrafter"/>
</dbReference>
<dbReference type="SUPFAM" id="SSF53756">
    <property type="entry name" value="UDP-Glycosyltransferase/glycogen phosphorylase"/>
    <property type="match status" value="1"/>
</dbReference>